<name>A0A8H4ET19_GIGMA</name>
<sequence>MNLFQNFQSFFLTIILLFPFVNCQNIPNPRYQQTSSLIGNRLYFFGGNISPIVNNNDNADNITNEIWYLDLSGSFNTATPPWNKDVGMPIGYVFSASCVSPIDNSAFLVGGRIFIPNTANINLGSSPVYVFNSNISLWTTPNIIGKIYTFGGTNYTYSNVPSGSYNDMSILNTTSMTWYTLPISANTPLPYFDYTATLLPNGIIVYIGGYKSTPPGSADQYEAVSMNEIQTFNTINYSWSTKNGSGASIGTRIYHSAVLTQYGEIIIYGGSLLNDTLTSATPYIAKLDTSSWMWSIPNVSQINSPQLSYHSATLYRDYMIIAFGNYYIMLLWFYNHSNNDLFIGLGIGAGIILLGVFSVVGFLLYKRKNKNQFIPTPGTY</sequence>
<evidence type="ECO:0000313" key="7">
    <source>
        <dbReference type="Proteomes" id="UP000439903"/>
    </source>
</evidence>
<evidence type="ECO:0000256" key="4">
    <source>
        <dbReference type="SAM" id="SignalP"/>
    </source>
</evidence>
<dbReference type="Gene3D" id="2.120.10.80">
    <property type="entry name" value="Kelch-type beta propeller"/>
    <property type="match status" value="2"/>
</dbReference>
<feature type="signal peptide" evidence="4">
    <location>
        <begin position="1"/>
        <end position="23"/>
    </location>
</feature>
<keyword evidence="4" id="KW-0732">Signal</keyword>
<dbReference type="InterPro" id="IPR056737">
    <property type="entry name" value="Beta-prop_ATRN-MKLN-like"/>
</dbReference>
<evidence type="ECO:0000256" key="1">
    <source>
        <dbReference type="ARBA" id="ARBA00022441"/>
    </source>
</evidence>
<feature type="domain" description="Attractin/MKLN-like beta-propeller" evidence="5">
    <location>
        <begin position="145"/>
        <end position="326"/>
    </location>
</feature>
<keyword evidence="2" id="KW-0677">Repeat</keyword>
<dbReference type="AlphaFoldDB" id="A0A8H4ET19"/>
<feature type="chain" id="PRO_5034765731" evidence="4">
    <location>
        <begin position="24"/>
        <end position="380"/>
    </location>
</feature>
<dbReference type="EMBL" id="WTPW01000101">
    <property type="protein sequence ID" value="KAF0548096.1"/>
    <property type="molecule type" value="Genomic_DNA"/>
</dbReference>
<keyword evidence="7" id="KW-1185">Reference proteome</keyword>
<keyword evidence="1" id="KW-0880">Kelch repeat</keyword>
<protein>
    <submittedName>
        <fullName evidence="6">Galactose oxidase</fullName>
    </submittedName>
</protein>
<dbReference type="Pfam" id="PF24981">
    <property type="entry name" value="Beta-prop_ATRN-LZTR1"/>
    <property type="match status" value="1"/>
</dbReference>
<evidence type="ECO:0000259" key="5">
    <source>
        <dbReference type="Pfam" id="PF24981"/>
    </source>
</evidence>
<proteinExistence type="predicted"/>
<keyword evidence="3" id="KW-0812">Transmembrane</keyword>
<evidence type="ECO:0000256" key="3">
    <source>
        <dbReference type="SAM" id="Phobius"/>
    </source>
</evidence>
<dbReference type="InterPro" id="IPR015915">
    <property type="entry name" value="Kelch-typ_b-propeller"/>
</dbReference>
<evidence type="ECO:0000313" key="6">
    <source>
        <dbReference type="EMBL" id="KAF0548096.1"/>
    </source>
</evidence>
<dbReference type="OrthoDB" id="432528at2759"/>
<comment type="caution">
    <text evidence="6">The sequence shown here is derived from an EMBL/GenBank/DDBJ whole genome shotgun (WGS) entry which is preliminary data.</text>
</comment>
<evidence type="ECO:0000256" key="2">
    <source>
        <dbReference type="ARBA" id="ARBA00022737"/>
    </source>
</evidence>
<feature type="transmembrane region" description="Helical" evidence="3">
    <location>
        <begin position="318"/>
        <end position="335"/>
    </location>
</feature>
<organism evidence="6 7">
    <name type="scientific">Gigaspora margarita</name>
    <dbReference type="NCBI Taxonomy" id="4874"/>
    <lineage>
        <taxon>Eukaryota</taxon>
        <taxon>Fungi</taxon>
        <taxon>Fungi incertae sedis</taxon>
        <taxon>Mucoromycota</taxon>
        <taxon>Glomeromycotina</taxon>
        <taxon>Glomeromycetes</taxon>
        <taxon>Diversisporales</taxon>
        <taxon>Gigasporaceae</taxon>
        <taxon>Gigaspora</taxon>
    </lineage>
</organism>
<dbReference type="SUPFAM" id="SSF117281">
    <property type="entry name" value="Kelch motif"/>
    <property type="match status" value="1"/>
</dbReference>
<dbReference type="Proteomes" id="UP000439903">
    <property type="component" value="Unassembled WGS sequence"/>
</dbReference>
<keyword evidence="3" id="KW-0472">Membrane</keyword>
<keyword evidence="3" id="KW-1133">Transmembrane helix</keyword>
<feature type="transmembrane region" description="Helical" evidence="3">
    <location>
        <begin position="341"/>
        <end position="365"/>
    </location>
</feature>
<reference evidence="6 7" key="1">
    <citation type="journal article" date="2019" name="Environ. Microbiol.">
        <title>At the nexus of three kingdoms: the genome of the mycorrhizal fungus Gigaspora margarita provides insights into plant, endobacterial and fungal interactions.</title>
        <authorList>
            <person name="Venice F."/>
            <person name="Ghignone S."/>
            <person name="Salvioli di Fossalunga A."/>
            <person name="Amselem J."/>
            <person name="Novero M."/>
            <person name="Xianan X."/>
            <person name="Sedzielewska Toro K."/>
            <person name="Morin E."/>
            <person name="Lipzen A."/>
            <person name="Grigoriev I.V."/>
            <person name="Henrissat B."/>
            <person name="Martin F.M."/>
            <person name="Bonfante P."/>
        </authorList>
    </citation>
    <scope>NUCLEOTIDE SEQUENCE [LARGE SCALE GENOMIC DNA]</scope>
    <source>
        <strain evidence="6 7">BEG34</strain>
    </source>
</reference>
<dbReference type="PANTHER" id="PTHR46093:SF18">
    <property type="entry name" value="FIBRONECTIN TYPE-III DOMAIN-CONTAINING PROTEIN"/>
    <property type="match status" value="1"/>
</dbReference>
<gene>
    <name evidence="6" type="ORF">F8M41_000153</name>
</gene>
<accession>A0A8H4ET19</accession>
<dbReference type="PANTHER" id="PTHR46093">
    <property type="entry name" value="ACYL-COA-BINDING DOMAIN-CONTAINING PROTEIN 5"/>
    <property type="match status" value="1"/>
</dbReference>